<feature type="compositionally biased region" description="Polar residues" evidence="1">
    <location>
        <begin position="32"/>
        <end position="54"/>
    </location>
</feature>
<evidence type="ECO:0000313" key="3">
    <source>
        <dbReference type="Proteomes" id="UP001230504"/>
    </source>
</evidence>
<evidence type="ECO:0000256" key="1">
    <source>
        <dbReference type="SAM" id="MobiDB-lite"/>
    </source>
</evidence>
<gene>
    <name evidence="2" type="ORF">LY79DRAFT_568725</name>
</gene>
<name>A0AAD8PNE0_9PEZI</name>
<dbReference type="Proteomes" id="UP001230504">
    <property type="component" value="Unassembled WGS sequence"/>
</dbReference>
<accession>A0AAD8PNE0</accession>
<feature type="region of interest" description="Disordered" evidence="1">
    <location>
        <begin position="1"/>
        <end position="57"/>
    </location>
</feature>
<keyword evidence="3" id="KW-1185">Reference proteome</keyword>
<protein>
    <submittedName>
        <fullName evidence="2">Uncharacterized protein</fullName>
    </submittedName>
</protein>
<evidence type="ECO:0000313" key="2">
    <source>
        <dbReference type="EMBL" id="KAK1573384.1"/>
    </source>
</evidence>
<sequence length="236" mass="25641">MSRWRQSSTRRKPQGQIRLHPNKKKRYETEKTTLSWAGPSSSQSESRCTPSGQAQCPGARVSYRSINAPAAIGMTERTPTNIIGVTRIAIEMRTLVIPLHCSRPEPSGPLSASPRWKGHCLLGRVLSQLLGHGPRLTLATWKTGNETAAGAPLPVLPSSNTSFIQVLDFSFLDKSTLGGPNGNPIMDDRRPGGFPARRWALSFVSIRSWSMPPATWERCSCHSLSGNQVSLGSAAA</sequence>
<organism evidence="2 3">
    <name type="scientific">Colletotrichum navitas</name>
    <dbReference type="NCBI Taxonomy" id="681940"/>
    <lineage>
        <taxon>Eukaryota</taxon>
        <taxon>Fungi</taxon>
        <taxon>Dikarya</taxon>
        <taxon>Ascomycota</taxon>
        <taxon>Pezizomycotina</taxon>
        <taxon>Sordariomycetes</taxon>
        <taxon>Hypocreomycetidae</taxon>
        <taxon>Glomerellales</taxon>
        <taxon>Glomerellaceae</taxon>
        <taxon>Colletotrichum</taxon>
        <taxon>Colletotrichum graminicola species complex</taxon>
    </lineage>
</organism>
<dbReference type="EMBL" id="JAHLJV010000093">
    <property type="protein sequence ID" value="KAK1573384.1"/>
    <property type="molecule type" value="Genomic_DNA"/>
</dbReference>
<dbReference type="AlphaFoldDB" id="A0AAD8PNE0"/>
<dbReference type="GeneID" id="85443226"/>
<reference evidence="2" key="1">
    <citation type="submission" date="2021-06" db="EMBL/GenBank/DDBJ databases">
        <title>Comparative genomics, transcriptomics and evolutionary studies reveal genomic signatures of adaptation to plant cell wall in hemibiotrophic fungi.</title>
        <authorList>
            <consortium name="DOE Joint Genome Institute"/>
            <person name="Baroncelli R."/>
            <person name="Diaz J.F."/>
            <person name="Benocci T."/>
            <person name="Peng M."/>
            <person name="Battaglia E."/>
            <person name="Haridas S."/>
            <person name="Andreopoulos W."/>
            <person name="Labutti K."/>
            <person name="Pangilinan J."/>
            <person name="Floch G.L."/>
            <person name="Makela M.R."/>
            <person name="Henrissat B."/>
            <person name="Grigoriev I.V."/>
            <person name="Crouch J.A."/>
            <person name="De Vries R.P."/>
            <person name="Sukno S.A."/>
            <person name="Thon M.R."/>
        </authorList>
    </citation>
    <scope>NUCLEOTIDE SEQUENCE</scope>
    <source>
        <strain evidence="2">CBS 125086</strain>
    </source>
</reference>
<dbReference type="RefSeq" id="XP_060409016.1">
    <property type="nucleotide sequence ID" value="XM_060558986.1"/>
</dbReference>
<proteinExistence type="predicted"/>
<comment type="caution">
    <text evidence="2">The sequence shown here is derived from an EMBL/GenBank/DDBJ whole genome shotgun (WGS) entry which is preliminary data.</text>
</comment>